<protein>
    <submittedName>
        <fullName evidence="2">Putative conserved secreted protein</fullName>
    </submittedName>
</protein>
<dbReference type="AlphaFoldDB" id="A0A6G5A6M4"/>
<keyword evidence="1" id="KW-0732">Signal</keyword>
<sequence length="106" mass="12277">MRKLLCVYILVLLAVELVHSQEPASCLDRRVLLNTGKEYLKSIVAKLIPKYLKDYISGLPKKNSKVCERYKTIPNSPPLPHFFFAHCALNYRMINYKLINKLILSL</sequence>
<organism evidence="2">
    <name type="scientific">Rhipicephalus microplus</name>
    <name type="common">Cattle tick</name>
    <name type="synonym">Boophilus microplus</name>
    <dbReference type="NCBI Taxonomy" id="6941"/>
    <lineage>
        <taxon>Eukaryota</taxon>
        <taxon>Metazoa</taxon>
        <taxon>Ecdysozoa</taxon>
        <taxon>Arthropoda</taxon>
        <taxon>Chelicerata</taxon>
        <taxon>Arachnida</taxon>
        <taxon>Acari</taxon>
        <taxon>Parasitiformes</taxon>
        <taxon>Ixodida</taxon>
        <taxon>Ixodoidea</taxon>
        <taxon>Ixodidae</taxon>
        <taxon>Rhipicephalinae</taxon>
        <taxon>Rhipicephalus</taxon>
        <taxon>Boophilus</taxon>
    </lineage>
</organism>
<accession>A0A6G5A6M4</accession>
<proteinExistence type="predicted"/>
<dbReference type="EMBL" id="GIKN01003537">
    <property type="protein sequence ID" value="NIE45810.1"/>
    <property type="molecule type" value="Transcribed_RNA"/>
</dbReference>
<evidence type="ECO:0000313" key="2">
    <source>
        <dbReference type="EMBL" id="NIE45810.1"/>
    </source>
</evidence>
<name>A0A6G5A6M4_RHIMP</name>
<reference evidence="2" key="1">
    <citation type="submission" date="2020-03" db="EMBL/GenBank/DDBJ databases">
        <title>A transcriptome and proteome of the tick Rhipicephalus microplus shaped by the genetic composition of its hosts and developmental stage.</title>
        <authorList>
            <person name="Garcia G.R."/>
            <person name="Ribeiro J.M.C."/>
            <person name="Maruyama S.R."/>
            <person name="Gardinasse L.G."/>
            <person name="Nelson K."/>
            <person name="Ferreira B.R."/>
            <person name="Andrade T.G."/>
            <person name="Santos I.K.F.M."/>
        </authorList>
    </citation>
    <scope>NUCLEOTIDE SEQUENCE</scope>
    <source>
        <strain evidence="2">NSGR</strain>
        <tissue evidence="2">Salivary glands</tissue>
    </source>
</reference>
<evidence type="ECO:0000256" key="1">
    <source>
        <dbReference type="SAM" id="SignalP"/>
    </source>
</evidence>
<feature type="signal peptide" evidence="1">
    <location>
        <begin position="1"/>
        <end position="20"/>
    </location>
</feature>
<feature type="chain" id="PRO_5026257717" evidence="1">
    <location>
        <begin position="21"/>
        <end position="106"/>
    </location>
</feature>